<dbReference type="NCBIfam" id="NF002748">
    <property type="entry name" value="PRK02769.1"/>
    <property type="match status" value="1"/>
</dbReference>
<evidence type="ECO:0000256" key="4">
    <source>
        <dbReference type="ARBA" id="ARBA00022898"/>
    </source>
</evidence>
<dbReference type="SUPFAM" id="SSF53383">
    <property type="entry name" value="PLP-dependent transferases"/>
    <property type="match status" value="1"/>
</dbReference>
<dbReference type="InterPro" id="IPR002129">
    <property type="entry name" value="PyrdxlP-dep_de-COase"/>
</dbReference>
<keyword evidence="3" id="KW-0210">Decarboxylase</keyword>
<proteinExistence type="inferred from homology"/>
<dbReference type="InterPro" id="IPR015421">
    <property type="entry name" value="PyrdxlP-dep_Trfase_major"/>
</dbReference>
<dbReference type="AlphaFoldDB" id="A0A841BQ46"/>
<dbReference type="GO" id="GO:0019752">
    <property type="term" value="P:carboxylic acid metabolic process"/>
    <property type="evidence" value="ECO:0007669"/>
    <property type="project" value="InterPro"/>
</dbReference>
<organism evidence="8 9">
    <name type="scientific">Allocatelliglobosispora scoriae</name>
    <dbReference type="NCBI Taxonomy" id="643052"/>
    <lineage>
        <taxon>Bacteria</taxon>
        <taxon>Bacillati</taxon>
        <taxon>Actinomycetota</taxon>
        <taxon>Actinomycetes</taxon>
        <taxon>Micromonosporales</taxon>
        <taxon>Micromonosporaceae</taxon>
        <taxon>Allocatelliglobosispora</taxon>
    </lineage>
</organism>
<dbReference type="InterPro" id="IPR015424">
    <property type="entry name" value="PyrdxlP-dep_Trfase"/>
</dbReference>
<dbReference type="EC" id="4.1.1.22" evidence="8"/>
<keyword evidence="9" id="KW-1185">Reference proteome</keyword>
<dbReference type="Gene3D" id="3.40.640.10">
    <property type="entry name" value="Type I PLP-dependent aspartate aminotransferase-like (Major domain)"/>
    <property type="match status" value="1"/>
</dbReference>
<dbReference type="PANTHER" id="PTHR46101:SF2">
    <property type="entry name" value="SERINE DECARBOXYLASE"/>
    <property type="match status" value="1"/>
</dbReference>
<evidence type="ECO:0000313" key="8">
    <source>
        <dbReference type="EMBL" id="MBB5868882.1"/>
    </source>
</evidence>
<feature type="modified residue" description="N6-(pyridoxal phosphate)lysine" evidence="6">
    <location>
        <position position="227"/>
    </location>
</feature>
<name>A0A841BQ46_9ACTN</name>
<protein>
    <submittedName>
        <fullName evidence="8">Histidine decarboxylase</fullName>
        <ecNumber evidence="8">4.1.1.22</ecNumber>
    </submittedName>
</protein>
<evidence type="ECO:0000256" key="6">
    <source>
        <dbReference type="PIRSR" id="PIRSR602129-50"/>
    </source>
</evidence>
<dbReference type="GO" id="GO:0030170">
    <property type="term" value="F:pyridoxal phosphate binding"/>
    <property type="evidence" value="ECO:0007669"/>
    <property type="project" value="InterPro"/>
</dbReference>
<evidence type="ECO:0000256" key="2">
    <source>
        <dbReference type="ARBA" id="ARBA00009533"/>
    </source>
</evidence>
<dbReference type="InterPro" id="IPR021115">
    <property type="entry name" value="Pyridoxal-P_BS"/>
</dbReference>
<evidence type="ECO:0000256" key="1">
    <source>
        <dbReference type="ARBA" id="ARBA00001933"/>
    </source>
</evidence>
<keyword evidence="5 7" id="KW-0456">Lyase</keyword>
<evidence type="ECO:0000256" key="3">
    <source>
        <dbReference type="ARBA" id="ARBA00022793"/>
    </source>
</evidence>
<dbReference type="PANTHER" id="PTHR46101">
    <property type="match status" value="1"/>
</dbReference>
<dbReference type="EMBL" id="JACHMN010000002">
    <property type="protein sequence ID" value="MBB5868882.1"/>
    <property type="molecule type" value="Genomic_DNA"/>
</dbReference>
<evidence type="ECO:0000256" key="5">
    <source>
        <dbReference type="ARBA" id="ARBA00023239"/>
    </source>
</evidence>
<evidence type="ECO:0000256" key="7">
    <source>
        <dbReference type="RuleBase" id="RU000382"/>
    </source>
</evidence>
<dbReference type="PROSITE" id="PS00392">
    <property type="entry name" value="DDC_GAD_HDC_YDC"/>
    <property type="match status" value="1"/>
</dbReference>
<comment type="cofactor">
    <cofactor evidence="1 6 7">
        <name>pyridoxal 5'-phosphate</name>
        <dbReference type="ChEBI" id="CHEBI:597326"/>
    </cofactor>
</comment>
<reference evidence="8 9" key="1">
    <citation type="submission" date="2020-08" db="EMBL/GenBank/DDBJ databases">
        <title>Sequencing the genomes of 1000 actinobacteria strains.</title>
        <authorList>
            <person name="Klenk H.-P."/>
        </authorList>
    </citation>
    <scope>NUCLEOTIDE SEQUENCE [LARGE SCALE GENOMIC DNA]</scope>
    <source>
        <strain evidence="8 9">DSM 45362</strain>
    </source>
</reference>
<accession>A0A841BQ46</accession>
<dbReference type="RefSeq" id="WP_184835139.1">
    <property type="nucleotide sequence ID" value="NZ_JACHMN010000002.1"/>
</dbReference>
<dbReference type="InterPro" id="IPR051151">
    <property type="entry name" value="Group_II_Decarboxylase"/>
</dbReference>
<dbReference type="Proteomes" id="UP000587527">
    <property type="component" value="Unassembled WGS sequence"/>
</dbReference>
<comment type="caution">
    <text evidence="8">The sequence shown here is derived from an EMBL/GenBank/DDBJ whole genome shotgun (WGS) entry which is preliminary data.</text>
</comment>
<dbReference type="Pfam" id="PF00282">
    <property type="entry name" value="Pyridoxal_deC"/>
    <property type="match status" value="1"/>
</dbReference>
<gene>
    <name evidence="8" type="ORF">F4553_002261</name>
</gene>
<dbReference type="GO" id="GO:0004058">
    <property type="term" value="F:aromatic-L-amino-acid decarboxylase activity"/>
    <property type="evidence" value="ECO:0007669"/>
    <property type="project" value="UniProtKB-ARBA"/>
</dbReference>
<comment type="similarity">
    <text evidence="2 7">Belongs to the group II decarboxylase family.</text>
</comment>
<keyword evidence="4 6" id="KW-0663">Pyridoxal phosphate</keyword>
<sequence>MLGSLDVLANGWAEGGRRAIGFPGATDMSFPHLAEVLTGQPLNNVGDPWTEGLYANHSKPLERFVIDTIAGLLRAPEQHWGYVTPGASEGTLAGLLEARTRYPDAVVYHSSAAHNSVRKAARILSMPAIEVRAVSTGEMDYPDLARQVGAHRDRAVIVVANVGTTMTEAVDDLRVITQILDQQQVTRRFIHCDAALTGIPLALLPAKARPGFDFADGADSIVVSGHKFLGVPMPCGIFVARRDRQPVTLLDPVSYTGVADTPIGCSRNGHTPLYIAHVLHSLGVDGLRRRADDARVLAAYAQQRLANIGWHAWRHPYAFTVVLDTPPTPVERRWNLPSEGGWSHVICMPGVTVAQIDEFVADIATAVAGPRKLAPAHQAPEQSLVVVS</sequence>
<evidence type="ECO:0000313" key="9">
    <source>
        <dbReference type="Proteomes" id="UP000587527"/>
    </source>
</evidence>
<dbReference type="GO" id="GO:0004398">
    <property type="term" value="F:histidine decarboxylase activity"/>
    <property type="evidence" value="ECO:0007669"/>
    <property type="project" value="UniProtKB-EC"/>
</dbReference>